<evidence type="ECO:0000313" key="3">
    <source>
        <dbReference type="EMBL" id="AZQ63329.1"/>
    </source>
</evidence>
<keyword evidence="1" id="KW-0812">Transmembrane</keyword>
<feature type="domain" description="HTH LytTR-type" evidence="2">
    <location>
        <begin position="268"/>
        <end position="315"/>
    </location>
</feature>
<dbReference type="KEGG" id="fll:EI427_14090"/>
<name>A0A3S9P541_9BACT</name>
<organism evidence="3 4">
    <name type="scientific">Flammeovirga pectinis</name>
    <dbReference type="NCBI Taxonomy" id="2494373"/>
    <lineage>
        <taxon>Bacteria</taxon>
        <taxon>Pseudomonadati</taxon>
        <taxon>Bacteroidota</taxon>
        <taxon>Cytophagia</taxon>
        <taxon>Cytophagales</taxon>
        <taxon>Flammeovirgaceae</taxon>
        <taxon>Flammeovirga</taxon>
    </lineage>
</organism>
<dbReference type="AlphaFoldDB" id="A0A3S9P541"/>
<keyword evidence="1" id="KW-1133">Transmembrane helix</keyword>
<evidence type="ECO:0000259" key="2">
    <source>
        <dbReference type="PROSITE" id="PS50930"/>
    </source>
</evidence>
<dbReference type="Gene3D" id="2.40.50.1020">
    <property type="entry name" value="LytTr DNA-binding domain"/>
    <property type="match status" value="1"/>
</dbReference>
<feature type="transmembrane region" description="Helical" evidence="1">
    <location>
        <begin position="45"/>
        <end position="63"/>
    </location>
</feature>
<reference evidence="3 4" key="1">
    <citation type="submission" date="2018-12" db="EMBL/GenBank/DDBJ databases">
        <title>Flammeovirga pectinis sp. nov., isolated from the gut of the Korean scallop, Patinopecten yessoensis.</title>
        <authorList>
            <person name="Bae J.-W."/>
            <person name="Jeong Y.-S."/>
            <person name="Kang W."/>
        </authorList>
    </citation>
    <scope>NUCLEOTIDE SEQUENCE [LARGE SCALE GENOMIC DNA]</scope>
    <source>
        <strain evidence="3 4">L12M1</strain>
    </source>
</reference>
<feature type="transmembrane region" description="Helical" evidence="1">
    <location>
        <begin position="75"/>
        <end position="94"/>
    </location>
</feature>
<proteinExistence type="predicted"/>
<evidence type="ECO:0000313" key="4">
    <source>
        <dbReference type="Proteomes" id="UP000267268"/>
    </source>
</evidence>
<dbReference type="GO" id="GO:0003677">
    <property type="term" value="F:DNA binding"/>
    <property type="evidence" value="ECO:0007669"/>
    <property type="project" value="InterPro"/>
</dbReference>
<dbReference type="Proteomes" id="UP000267268">
    <property type="component" value="Chromosome 1"/>
</dbReference>
<feature type="transmembrane region" description="Helical" evidence="1">
    <location>
        <begin position="146"/>
        <end position="168"/>
    </location>
</feature>
<protein>
    <submittedName>
        <fullName evidence="3">LytTR family transcriptional regulator</fullName>
    </submittedName>
</protein>
<sequence>MIGIATFLYIYGYKYICKAILTAKVMFMNNLNAPFPLLQSNKVKFISSFSFGFFVFVFLYIFQPFGINEVQFYKPLFIGGYALITFSCVAFSFFGLPLLFKNTFNPDKWTVKKAALYTSFIILIISVGNWYYTATIGQEVISLKHSFLKFIGITFSVGIFPTVIFLIFTEKTLRKVNESKAGNITKQIHTDLEIEEEKQENDIIPQIDFLADNNSIPLNQLNFLCIKSEGNYLEVFFFIDGKLNKSVIRYPLKKAFEQVNELNNIHHCHRSFIANFDQIEKVSGNARNYELHLRNLTFTIPVSRGFSKDLIAIYK</sequence>
<dbReference type="EMBL" id="CP034562">
    <property type="protein sequence ID" value="AZQ63329.1"/>
    <property type="molecule type" value="Genomic_DNA"/>
</dbReference>
<dbReference type="PROSITE" id="PS50930">
    <property type="entry name" value="HTH_LYTTR"/>
    <property type="match status" value="1"/>
</dbReference>
<gene>
    <name evidence="3" type="ORF">EI427_14090</name>
</gene>
<dbReference type="Pfam" id="PF04397">
    <property type="entry name" value="LytTR"/>
    <property type="match status" value="1"/>
</dbReference>
<dbReference type="OrthoDB" id="1118393at2"/>
<keyword evidence="1" id="KW-0472">Membrane</keyword>
<evidence type="ECO:0000256" key="1">
    <source>
        <dbReference type="SAM" id="Phobius"/>
    </source>
</evidence>
<accession>A0A3S9P541</accession>
<dbReference type="SMART" id="SM00850">
    <property type="entry name" value="LytTR"/>
    <property type="match status" value="1"/>
</dbReference>
<feature type="transmembrane region" description="Helical" evidence="1">
    <location>
        <begin position="114"/>
        <end position="134"/>
    </location>
</feature>
<keyword evidence="4" id="KW-1185">Reference proteome</keyword>
<dbReference type="InterPro" id="IPR007492">
    <property type="entry name" value="LytTR_DNA-bd_dom"/>
</dbReference>